<name>A0A5C5VV15_9BACT</name>
<evidence type="ECO:0000313" key="3">
    <source>
        <dbReference type="Proteomes" id="UP000318995"/>
    </source>
</evidence>
<dbReference type="RefSeq" id="WP_146575278.1">
    <property type="nucleotide sequence ID" value="NZ_SJPH01000009.1"/>
</dbReference>
<evidence type="ECO:0000259" key="1">
    <source>
        <dbReference type="Pfam" id="PF21781"/>
    </source>
</evidence>
<reference evidence="2 3" key="1">
    <citation type="submission" date="2019-02" db="EMBL/GenBank/DDBJ databases">
        <title>Deep-cultivation of Planctomycetes and their phenomic and genomic characterization uncovers novel biology.</title>
        <authorList>
            <person name="Wiegand S."/>
            <person name="Jogler M."/>
            <person name="Boedeker C."/>
            <person name="Pinto D."/>
            <person name="Vollmers J."/>
            <person name="Rivas-Marin E."/>
            <person name="Kohn T."/>
            <person name="Peeters S.H."/>
            <person name="Heuer A."/>
            <person name="Rast P."/>
            <person name="Oberbeckmann S."/>
            <person name="Bunk B."/>
            <person name="Jeske O."/>
            <person name="Meyerdierks A."/>
            <person name="Storesund J.E."/>
            <person name="Kallscheuer N."/>
            <person name="Luecker S."/>
            <person name="Lage O.M."/>
            <person name="Pohl T."/>
            <person name="Merkel B.J."/>
            <person name="Hornburger P."/>
            <person name="Mueller R.-W."/>
            <person name="Bruemmer F."/>
            <person name="Labrenz M."/>
            <person name="Spormann A.M."/>
            <person name="Op Den Camp H."/>
            <person name="Overmann J."/>
            <person name="Amann R."/>
            <person name="Jetten M.S.M."/>
            <person name="Mascher T."/>
            <person name="Medema M.H."/>
            <person name="Devos D.P."/>
            <person name="Kaster A.-K."/>
            <person name="Ovreas L."/>
            <person name="Rohde M."/>
            <person name="Galperin M.Y."/>
            <person name="Jogler C."/>
        </authorList>
    </citation>
    <scope>NUCLEOTIDE SEQUENCE [LARGE SCALE GENOMIC DNA]</scope>
    <source>
        <strain evidence="2 3">Pla111</strain>
    </source>
</reference>
<dbReference type="OrthoDB" id="1255124at2"/>
<accession>A0A5C5VV15</accession>
<dbReference type="AlphaFoldDB" id="A0A5C5VV15"/>
<dbReference type="Proteomes" id="UP000318995">
    <property type="component" value="Unassembled WGS sequence"/>
</dbReference>
<sequence length="133" mass="15114">MSQDQQMAAQLRNELQHFTGDLERYRHPINRKVIYTPGVKHVAERAGAYWLIDAIASWIGSHSFNEALNKDDRIAGLHRWRLEVAADVSATLQALIEGAEPPYAPMAFITQRIPFTDFPLESIEIWAGFDGQH</sequence>
<evidence type="ECO:0000313" key="2">
    <source>
        <dbReference type="EMBL" id="TWT41362.1"/>
    </source>
</evidence>
<feature type="domain" description="DUF6876" evidence="1">
    <location>
        <begin position="10"/>
        <end position="128"/>
    </location>
</feature>
<dbReference type="EMBL" id="SJPH01000009">
    <property type="protein sequence ID" value="TWT41362.1"/>
    <property type="molecule type" value="Genomic_DNA"/>
</dbReference>
<keyword evidence="3" id="KW-1185">Reference proteome</keyword>
<protein>
    <recommendedName>
        <fullName evidence="1">DUF6876 domain-containing protein</fullName>
    </recommendedName>
</protein>
<gene>
    <name evidence="2" type="ORF">Pla111_30760</name>
</gene>
<comment type="caution">
    <text evidence="2">The sequence shown here is derived from an EMBL/GenBank/DDBJ whole genome shotgun (WGS) entry which is preliminary data.</text>
</comment>
<dbReference type="Pfam" id="PF21781">
    <property type="entry name" value="DUF6876"/>
    <property type="match status" value="1"/>
</dbReference>
<dbReference type="InterPro" id="IPR049241">
    <property type="entry name" value="DUF6876"/>
</dbReference>
<proteinExistence type="predicted"/>
<organism evidence="2 3">
    <name type="scientific">Botrimarina hoheduenensis</name>
    <dbReference type="NCBI Taxonomy" id="2528000"/>
    <lineage>
        <taxon>Bacteria</taxon>
        <taxon>Pseudomonadati</taxon>
        <taxon>Planctomycetota</taxon>
        <taxon>Planctomycetia</taxon>
        <taxon>Pirellulales</taxon>
        <taxon>Lacipirellulaceae</taxon>
        <taxon>Botrimarina</taxon>
    </lineage>
</organism>